<protein>
    <submittedName>
        <fullName evidence="3">Uncharacterized protein</fullName>
    </submittedName>
</protein>
<proteinExistence type="predicted"/>
<evidence type="ECO:0000313" key="4">
    <source>
        <dbReference type="Proteomes" id="UP001476798"/>
    </source>
</evidence>
<evidence type="ECO:0000256" key="1">
    <source>
        <dbReference type="SAM" id="MobiDB-lite"/>
    </source>
</evidence>
<comment type="caution">
    <text evidence="3">The sequence shown here is derived from an EMBL/GenBank/DDBJ whole genome shotgun (WGS) entry which is preliminary data.</text>
</comment>
<dbReference type="Proteomes" id="UP001476798">
    <property type="component" value="Unassembled WGS sequence"/>
</dbReference>
<keyword evidence="2" id="KW-1133">Transmembrane helix</keyword>
<gene>
    <name evidence="3" type="ORF">GOODEAATRI_033821</name>
</gene>
<keyword evidence="2" id="KW-0812">Transmembrane</keyword>
<name>A0ABV0P9T7_9TELE</name>
<accession>A0ABV0P9T7</accession>
<organism evidence="3 4">
    <name type="scientific">Goodea atripinnis</name>
    <dbReference type="NCBI Taxonomy" id="208336"/>
    <lineage>
        <taxon>Eukaryota</taxon>
        <taxon>Metazoa</taxon>
        <taxon>Chordata</taxon>
        <taxon>Craniata</taxon>
        <taxon>Vertebrata</taxon>
        <taxon>Euteleostomi</taxon>
        <taxon>Actinopterygii</taxon>
        <taxon>Neopterygii</taxon>
        <taxon>Teleostei</taxon>
        <taxon>Neoteleostei</taxon>
        <taxon>Acanthomorphata</taxon>
        <taxon>Ovalentaria</taxon>
        <taxon>Atherinomorphae</taxon>
        <taxon>Cyprinodontiformes</taxon>
        <taxon>Goodeidae</taxon>
        <taxon>Goodea</taxon>
    </lineage>
</organism>
<keyword evidence="2" id="KW-0472">Membrane</keyword>
<dbReference type="EMBL" id="JAHRIO010067464">
    <property type="protein sequence ID" value="MEQ2180236.1"/>
    <property type="molecule type" value="Genomic_DNA"/>
</dbReference>
<evidence type="ECO:0000313" key="3">
    <source>
        <dbReference type="EMBL" id="MEQ2180236.1"/>
    </source>
</evidence>
<feature type="transmembrane region" description="Helical" evidence="2">
    <location>
        <begin position="23"/>
        <end position="46"/>
    </location>
</feature>
<sequence length="141" mass="15306">LFTSSNVYLRKKKVECFCVSADFWINIAAAVGSVLLVTVVAVAIGWRKTKVQWFHFIQEQNLIPAGIQSLGGSSQNMTDPEGGVAYASISYTKKTNRNTNVQDEDDEDGTVTYSTVKASSSAAAASDHHSNLYATVNKPKQ</sequence>
<feature type="non-terminal residue" evidence="3">
    <location>
        <position position="1"/>
    </location>
</feature>
<reference evidence="3 4" key="1">
    <citation type="submission" date="2021-06" db="EMBL/GenBank/DDBJ databases">
        <authorList>
            <person name="Palmer J.M."/>
        </authorList>
    </citation>
    <scope>NUCLEOTIDE SEQUENCE [LARGE SCALE GENOMIC DNA]</scope>
    <source>
        <strain evidence="3 4">GA_2019</strain>
        <tissue evidence="3">Muscle</tissue>
    </source>
</reference>
<feature type="region of interest" description="Disordered" evidence="1">
    <location>
        <begin position="120"/>
        <end position="141"/>
    </location>
</feature>
<evidence type="ECO:0000256" key="2">
    <source>
        <dbReference type="SAM" id="Phobius"/>
    </source>
</evidence>
<keyword evidence="4" id="KW-1185">Reference proteome</keyword>